<organism evidence="2 3">
    <name type="scientific">Chitinophaga skermanii</name>
    <dbReference type="NCBI Taxonomy" id="331697"/>
    <lineage>
        <taxon>Bacteria</taxon>
        <taxon>Pseudomonadati</taxon>
        <taxon>Bacteroidota</taxon>
        <taxon>Chitinophagia</taxon>
        <taxon>Chitinophagales</taxon>
        <taxon>Chitinophagaceae</taxon>
        <taxon>Chitinophaga</taxon>
    </lineage>
</organism>
<keyword evidence="1" id="KW-0812">Transmembrane</keyword>
<evidence type="ECO:0000313" key="2">
    <source>
        <dbReference type="EMBL" id="RAI99777.1"/>
    </source>
</evidence>
<accession>A0A327Q7K1</accession>
<keyword evidence="1" id="KW-0472">Membrane</keyword>
<evidence type="ECO:0000256" key="1">
    <source>
        <dbReference type="SAM" id="Phobius"/>
    </source>
</evidence>
<dbReference type="EMBL" id="QLLL01000009">
    <property type="protein sequence ID" value="RAI99777.1"/>
    <property type="molecule type" value="Genomic_DNA"/>
</dbReference>
<dbReference type="Proteomes" id="UP000249547">
    <property type="component" value="Unassembled WGS sequence"/>
</dbReference>
<sequence length="296" mass="33816">MNKFLVCNNCQHRNTLRDEQAPVTFCTQCGARLPFNFEDVKTLYPSMTYEQYLQTTPGIVTELPSKAAQTSQATEILEQPANYHSPFAESPKKSRWPIILLVAIIIGGASYYWYTTYSGSKNSHTEIITTKAFEPKVPTPQGWSTFTDEHVAINLPTQLAKFRHSFFPTFRSGFEQKTYKCTVEGGKFTFYYIYYKSLGSDQVSHDEILQKNWMALLKQPGQYNFQVVTAKGKMNTKAPGYYSTGEWLDDYGQRLSVETCVVGDGSYMQYFCMIYTSRNKEAEDIAQAVIDSRNLQ</sequence>
<protein>
    <submittedName>
        <fullName evidence="2">Uncharacterized protein</fullName>
    </submittedName>
</protein>
<keyword evidence="1" id="KW-1133">Transmembrane helix</keyword>
<dbReference type="AlphaFoldDB" id="A0A327Q7K1"/>
<reference evidence="2 3" key="1">
    <citation type="submission" date="2018-06" db="EMBL/GenBank/DDBJ databases">
        <title>Genomic Encyclopedia of Archaeal and Bacterial Type Strains, Phase II (KMG-II): from individual species to whole genera.</title>
        <authorList>
            <person name="Goeker M."/>
        </authorList>
    </citation>
    <scope>NUCLEOTIDE SEQUENCE [LARGE SCALE GENOMIC DNA]</scope>
    <source>
        <strain evidence="2 3">DSM 23857</strain>
    </source>
</reference>
<feature type="transmembrane region" description="Helical" evidence="1">
    <location>
        <begin position="96"/>
        <end position="114"/>
    </location>
</feature>
<gene>
    <name evidence="2" type="ORF">LX64_04330</name>
</gene>
<comment type="caution">
    <text evidence="2">The sequence shown here is derived from an EMBL/GenBank/DDBJ whole genome shotgun (WGS) entry which is preliminary data.</text>
</comment>
<proteinExistence type="predicted"/>
<name>A0A327Q7K1_9BACT</name>
<keyword evidence="3" id="KW-1185">Reference proteome</keyword>
<evidence type="ECO:0000313" key="3">
    <source>
        <dbReference type="Proteomes" id="UP000249547"/>
    </source>
</evidence>